<dbReference type="EC" id="2.7.11.1" evidence="1"/>
<organism evidence="8 9">
    <name type="scientific">Actinomadura chibensis</name>
    <dbReference type="NCBI Taxonomy" id="392828"/>
    <lineage>
        <taxon>Bacteria</taxon>
        <taxon>Bacillati</taxon>
        <taxon>Actinomycetota</taxon>
        <taxon>Actinomycetes</taxon>
        <taxon>Streptosporangiales</taxon>
        <taxon>Thermomonosporaceae</taxon>
        <taxon>Actinomadura</taxon>
    </lineage>
</organism>
<protein>
    <recommendedName>
        <fullName evidence="1">non-specific serine/threonine protein kinase</fullName>
        <ecNumber evidence="1">2.7.11.1</ecNumber>
    </recommendedName>
</protein>
<evidence type="ECO:0000259" key="7">
    <source>
        <dbReference type="PROSITE" id="PS50011"/>
    </source>
</evidence>
<evidence type="ECO:0000313" key="8">
    <source>
        <dbReference type="EMBL" id="TYB42803.1"/>
    </source>
</evidence>
<dbReference type="PANTHER" id="PTHR43289:SF6">
    <property type="entry name" value="SERINE_THREONINE-PROTEIN KINASE NEKL-3"/>
    <property type="match status" value="1"/>
</dbReference>
<reference evidence="8 9" key="1">
    <citation type="submission" date="2019-08" db="EMBL/GenBank/DDBJ databases">
        <title>Actinomadura sp. nov. CYP1-5 isolated from mountain soil.</title>
        <authorList>
            <person name="Songsumanus A."/>
            <person name="Kuncharoen N."/>
            <person name="Kudo T."/>
            <person name="Yuki M."/>
            <person name="Igarashi Y."/>
            <person name="Tanasupawat S."/>
        </authorList>
    </citation>
    <scope>NUCLEOTIDE SEQUENCE [LARGE SCALE GENOMIC DNA]</scope>
    <source>
        <strain evidence="8 9">JCM 14158</strain>
    </source>
</reference>
<dbReference type="Proteomes" id="UP000323380">
    <property type="component" value="Unassembled WGS sequence"/>
</dbReference>
<dbReference type="PANTHER" id="PTHR43289">
    <property type="entry name" value="MITOGEN-ACTIVATED PROTEIN KINASE KINASE KINASE 20-RELATED"/>
    <property type="match status" value="1"/>
</dbReference>
<feature type="domain" description="Protein kinase" evidence="7">
    <location>
        <begin position="9"/>
        <end position="256"/>
    </location>
</feature>
<keyword evidence="6" id="KW-0067">ATP-binding</keyword>
<dbReference type="PROSITE" id="PS00108">
    <property type="entry name" value="PROTEIN_KINASE_ST"/>
    <property type="match status" value="1"/>
</dbReference>
<dbReference type="AlphaFoldDB" id="A0A5D0NEP7"/>
<evidence type="ECO:0000256" key="5">
    <source>
        <dbReference type="ARBA" id="ARBA00022777"/>
    </source>
</evidence>
<gene>
    <name evidence="8" type="ORF">FXF69_28920</name>
</gene>
<dbReference type="RefSeq" id="WP_067889902.1">
    <property type="nucleotide sequence ID" value="NZ_VSFG01000007.1"/>
</dbReference>
<dbReference type="EMBL" id="VSFG01000007">
    <property type="protein sequence ID" value="TYB42803.1"/>
    <property type="molecule type" value="Genomic_DNA"/>
</dbReference>
<dbReference type="InterPro" id="IPR011009">
    <property type="entry name" value="Kinase-like_dom_sf"/>
</dbReference>
<sequence length="552" mass="58687">MAEWRVSGFEEIRELGRGGQGRVVLARHAGSGTPVAIKYLPADADPDARARFRHEARMLGQVDDPHVARLFRLVEHEDDLAIVMEAVDGVSFKEILGRYGRLEPEAALAVLRGSLLGLAAAHAVGVVHRDYKPANVIVPADGRSKLIDFGIAAPEGAAPGGGTPLYMAPEQWRGEPATPAADVYAATCVFFEALTGRRPYGSGDRATIMAGHLSRDVPAEDAPEPLRPLVARGMAKDPADRPASAAAFVAELDELARTAYGPDWEARGVRALAGTAVALAALFPLAAGLAPAAGAGAGAGAAAGSSGILAAVGTKAAVAVAGTAVVGATAGGIGVYEATKEERPPAAARADQPPPGVPLRIGEITLKTPAFWKTYGIPYSQTTLNGESEKLPSDSFYVRTWSTCSKGEPIRASLYPGQAWCPGLHVLGRSFLNDSGAYVASKYSTSDTYASMFSQDEGMSCPGHDDLRAVDVQHGARLTVNRLADVGSKKAEYREWVVPCYTREDRDGYGPTRRTRFTYTERIWYLPVSKILIVDIWNTPNLPRILQYAKWT</sequence>
<dbReference type="GO" id="GO:0005524">
    <property type="term" value="F:ATP binding"/>
    <property type="evidence" value="ECO:0007669"/>
    <property type="project" value="UniProtKB-KW"/>
</dbReference>
<evidence type="ECO:0000256" key="3">
    <source>
        <dbReference type="ARBA" id="ARBA00022679"/>
    </source>
</evidence>
<evidence type="ECO:0000256" key="1">
    <source>
        <dbReference type="ARBA" id="ARBA00012513"/>
    </source>
</evidence>
<dbReference type="PROSITE" id="PS50011">
    <property type="entry name" value="PROTEIN_KINASE_DOM"/>
    <property type="match status" value="1"/>
</dbReference>
<dbReference type="Pfam" id="PF00069">
    <property type="entry name" value="Pkinase"/>
    <property type="match status" value="1"/>
</dbReference>
<evidence type="ECO:0000256" key="6">
    <source>
        <dbReference type="ARBA" id="ARBA00022840"/>
    </source>
</evidence>
<dbReference type="Gene3D" id="1.10.510.10">
    <property type="entry name" value="Transferase(Phosphotransferase) domain 1"/>
    <property type="match status" value="1"/>
</dbReference>
<evidence type="ECO:0000313" key="9">
    <source>
        <dbReference type="Proteomes" id="UP000323380"/>
    </source>
</evidence>
<accession>A0A5D0NEP7</accession>
<dbReference type="STRING" id="1220554.GCA_001552135_02570"/>
<dbReference type="InterPro" id="IPR000719">
    <property type="entry name" value="Prot_kinase_dom"/>
</dbReference>
<keyword evidence="5 8" id="KW-0418">Kinase</keyword>
<name>A0A5D0NEP7_9ACTN</name>
<evidence type="ECO:0000256" key="2">
    <source>
        <dbReference type="ARBA" id="ARBA00022527"/>
    </source>
</evidence>
<comment type="caution">
    <text evidence="8">The sequence shown here is derived from an EMBL/GenBank/DDBJ whole genome shotgun (WGS) entry which is preliminary data.</text>
</comment>
<keyword evidence="9" id="KW-1185">Reference proteome</keyword>
<dbReference type="InterPro" id="IPR008271">
    <property type="entry name" value="Ser/Thr_kinase_AS"/>
</dbReference>
<dbReference type="SUPFAM" id="SSF56112">
    <property type="entry name" value="Protein kinase-like (PK-like)"/>
    <property type="match status" value="1"/>
</dbReference>
<keyword evidence="2 8" id="KW-0723">Serine/threonine-protein kinase</keyword>
<keyword evidence="4" id="KW-0547">Nucleotide-binding</keyword>
<keyword evidence="3" id="KW-0808">Transferase</keyword>
<evidence type="ECO:0000256" key="4">
    <source>
        <dbReference type="ARBA" id="ARBA00022741"/>
    </source>
</evidence>
<proteinExistence type="predicted"/>
<dbReference type="GO" id="GO:0004674">
    <property type="term" value="F:protein serine/threonine kinase activity"/>
    <property type="evidence" value="ECO:0007669"/>
    <property type="project" value="UniProtKB-KW"/>
</dbReference>
<dbReference type="CDD" id="cd14014">
    <property type="entry name" value="STKc_PknB_like"/>
    <property type="match status" value="1"/>
</dbReference>